<organism evidence="4 5">
    <name type="scientific">Umbelopsis vinacea</name>
    <dbReference type="NCBI Taxonomy" id="44442"/>
    <lineage>
        <taxon>Eukaryota</taxon>
        <taxon>Fungi</taxon>
        <taxon>Fungi incertae sedis</taxon>
        <taxon>Mucoromycota</taxon>
        <taxon>Mucoromycotina</taxon>
        <taxon>Umbelopsidomycetes</taxon>
        <taxon>Umbelopsidales</taxon>
        <taxon>Umbelopsidaceae</taxon>
        <taxon>Umbelopsis</taxon>
    </lineage>
</organism>
<comment type="caution">
    <text evidence="4">The sequence shown here is derived from an EMBL/GenBank/DDBJ whole genome shotgun (WGS) entry which is preliminary data.</text>
</comment>
<proteinExistence type="inferred from homology"/>
<dbReference type="InterPro" id="IPR006746">
    <property type="entry name" value="26S_Psome_Rpn12"/>
</dbReference>
<evidence type="ECO:0000313" key="4">
    <source>
        <dbReference type="EMBL" id="KAG2174562.1"/>
    </source>
</evidence>
<dbReference type="OrthoDB" id="8775810at2759"/>
<evidence type="ECO:0000259" key="3">
    <source>
        <dbReference type="PROSITE" id="PS50250"/>
    </source>
</evidence>
<dbReference type="Pfam" id="PF10075">
    <property type="entry name" value="CSN8_PSD8_EIF3K"/>
    <property type="match status" value="1"/>
</dbReference>
<dbReference type="InterPro" id="IPR033464">
    <property type="entry name" value="CSN8_PSD8_EIF3K"/>
</dbReference>
<gene>
    <name evidence="4" type="ORF">INT44_006825</name>
</gene>
<dbReference type="Gene3D" id="1.25.40.990">
    <property type="match status" value="1"/>
</dbReference>
<reference evidence="4" key="1">
    <citation type="submission" date="2020-12" db="EMBL/GenBank/DDBJ databases">
        <title>Metabolic potential, ecology and presence of endohyphal bacteria is reflected in genomic diversity of Mucoromycotina.</title>
        <authorList>
            <person name="Muszewska A."/>
            <person name="Okrasinska A."/>
            <person name="Steczkiewicz K."/>
            <person name="Drgas O."/>
            <person name="Orlowska M."/>
            <person name="Perlinska-Lenart U."/>
            <person name="Aleksandrzak-Piekarczyk T."/>
            <person name="Szatraj K."/>
            <person name="Zielenkiewicz U."/>
            <person name="Pilsyk S."/>
            <person name="Malc E."/>
            <person name="Mieczkowski P."/>
            <person name="Kruszewska J.S."/>
            <person name="Biernat P."/>
            <person name="Pawlowska J."/>
        </authorList>
    </citation>
    <scope>NUCLEOTIDE SEQUENCE</scope>
    <source>
        <strain evidence="4">WA0000051536</strain>
    </source>
</reference>
<dbReference type="GO" id="GO:0008541">
    <property type="term" value="C:proteasome regulatory particle, lid subcomplex"/>
    <property type="evidence" value="ECO:0007669"/>
    <property type="project" value="TreeGrafter"/>
</dbReference>
<dbReference type="PROSITE" id="PS50250">
    <property type="entry name" value="PCI"/>
    <property type="match status" value="1"/>
</dbReference>
<dbReference type="GO" id="GO:0005829">
    <property type="term" value="C:cytosol"/>
    <property type="evidence" value="ECO:0007669"/>
    <property type="project" value="TreeGrafter"/>
</dbReference>
<dbReference type="GO" id="GO:0043161">
    <property type="term" value="P:proteasome-mediated ubiquitin-dependent protein catabolic process"/>
    <property type="evidence" value="ECO:0007669"/>
    <property type="project" value="TreeGrafter"/>
</dbReference>
<name>A0A8H7UAN3_9FUNG</name>
<evidence type="ECO:0000256" key="2">
    <source>
        <dbReference type="ARBA" id="ARBA00022942"/>
    </source>
</evidence>
<dbReference type="EMBL" id="JAEPRA010000016">
    <property type="protein sequence ID" value="KAG2174562.1"/>
    <property type="molecule type" value="Genomic_DNA"/>
</dbReference>
<dbReference type="AlphaFoldDB" id="A0A8H7UAN3"/>
<keyword evidence="2" id="KW-0647">Proteasome</keyword>
<sequence>MSSIQQISAQRDSLKAEINSAQPNLAKCAQMLTQLKIGLTEIGAYVPQGSQVDPQALVLARDILEMGAYYSVRVKDIDAFVRYISQLSTFYYDYASVLPPSEQMYPLTGLNLLRLLSQNRLSEFHTALEVIDPEQLHNNSYIKHAVDLEQFLMEGSYNKVWSSRSKVKGEEFLFFYNILIDTIRHEIANCSEKAYEALPVQDAATLLFMKNMEDVLNFAQERNWKVNPAEQKIYFTNTDDEVTEIPQEQIIKQTLTYARELERIV</sequence>
<dbReference type="GO" id="GO:0005634">
    <property type="term" value="C:nucleus"/>
    <property type="evidence" value="ECO:0007669"/>
    <property type="project" value="TreeGrafter"/>
</dbReference>
<dbReference type="PANTHER" id="PTHR12387:SF0">
    <property type="entry name" value="26S PROTEASOME NON-ATPASE REGULATORY SUBUNIT 8"/>
    <property type="match status" value="1"/>
</dbReference>
<dbReference type="InterPro" id="IPR000717">
    <property type="entry name" value="PCI_dom"/>
</dbReference>
<keyword evidence="5" id="KW-1185">Reference proteome</keyword>
<dbReference type="PANTHER" id="PTHR12387">
    <property type="entry name" value="26S PROTEASOME NON-ATPASE REGULATORY SUBUNIT 8"/>
    <property type="match status" value="1"/>
</dbReference>
<dbReference type="Proteomes" id="UP000612746">
    <property type="component" value="Unassembled WGS sequence"/>
</dbReference>
<protein>
    <recommendedName>
        <fullName evidence="3">PCI domain-containing protein</fullName>
    </recommendedName>
</protein>
<feature type="domain" description="PCI" evidence="3">
    <location>
        <begin position="78"/>
        <end position="249"/>
    </location>
</feature>
<evidence type="ECO:0000313" key="5">
    <source>
        <dbReference type="Proteomes" id="UP000612746"/>
    </source>
</evidence>
<accession>A0A8H7UAN3</accession>
<comment type="similarity">
    <text evidence="1">Belongs to the proteasome subunit S14 family.</text>
</comment>
<evidence type="ECO:0000256" key="1">
    <source>
        <dbReference type="ARBA" id="ARBA00009627"/>
    </source>
</evidence>
<dbReference type="FunFam" id="1.25.40.990:FF:000001">
    <property type="entry name" value="26S proteasome non-ATPase regulatory subunit"/>
    <property type="match status" value="1"/>
</dbReference>